<dbReference type="InterPro" id="IPR011701">
    <property type="entry name" value="MFS"/>
</dbReference>
<feature type="transmembrane region" description="Helical" evidence="5">
    <location>
        <begin position="227"/>
        <end position="250"/>
    </location>
</feature>
<dbReference type="InterPro" id="IPR020846">
    <property type="entry name" value="MFS_dom"/>
</dbReference>
<dbReference type="Pfam" id="PF07690">
    <property type="entry name" value="MFS_1"/>
    <property type="match status" value="2"/>
</dbReference>
<dbReference type="RefSeq" id="WP_090646311.1">
    <property type="nucleotide sequence ID" value="NZ_CBCRYE010000004.1"/>
</dbReference>
<evidence type="ECO:0000259" key="6">
    <source>
        <dbReference type="PROSITE" id="PS50850"/>
    </source>
</evidence>
<feature type="transmembrane region" description="Helical" evidence="5">
    <location>
        <begin position="404"/>
        <end position="424"/>
    </location>
</feature>
<dbReference type="Gene3D" id="1.20.1720.10">
    <property type="entry name" value="Multidrug resistance protein D"/>
    <property type="match status" value="1"/>
</dbReference>
<keyword evidence="3 5" id="KW-1133">Transmembrane helix</keyword>
<feature type="transmembrane region" description="Helical" evidence="5">
    <location>
        <begin position="201"/>
        <end position="221"/>
    </location>
</feature>
<feature type="transmembrane region" description="Helical" evidence="5">
    <location>
        <begin position="51"/>
        <end position="69"/>
    </location>
</feature>
<name>A0A1G4R800_9CAUL</name>
<feature type="transmembrane region" description="Helical" evidence="5">
    <location>
        <begin position="430"/>
        <end position="454"/>
    </location>
</feature>
<dbReference type="PANTHER" id="PTHR42718">
    <property type="entry name" value="MAJOR FACILITATOR SUPERFAMILY MULTIDRUG TRANSPORTER MFSC"/>
    <property type="match status" value="1"/>
</dbReference>
<evidence type="ECO:0000313" key="8">
    <source>
        <dbReference type="Proteomes" id="UP000199150"/>
    </source>
</evidence>
<dbReference type="OrthoDB" id="2414439at2"/>
<dbReference type="PROSITE" id="PS50850">
    <property type="entry name" value="MFS"/>
    <property type="match status" value="1"/>
</dbReference>
<evidence type="ECO:0000313" key="7">
    <source>
        <dbReference type="EMBL" id="SCW52930.1"/>
    </source>
</evidence>
<feature type="transmembrane region" description="Helical" evidence="5">
    <location>
        <begin position="270"/>
        <end position="295"/>
    </location>
</feature>
<accession>A0A1G4R800</accession>
<dbReference type="EMBL" id="FMTS01000002">
    <property type="protein sequence ID" value="SCW52930.1"/>
    <property type="molecule type" value="Genomic_DNA"/>
</dbReference>
<feature type="transmembrane region" description="Helical" evidence="5">
    <location>
        <begin position="110"/>
        <end position="128"/>
    </location>
</feature>
<feature type="transmembrane region" description="Helical" evidence="5">
    <location>
        <begin position="168"/>
        <end position="189"/>
    </location>
</feature>
<comment type="subcellular location">
    <subcellularLocation>
        <location evidence="1">Membrane</location>
        <topology evidence="1">Multi-pass membrane protein</topology>
    </subcellularLocation>
</comment>
<keyword evidence="2 5" id="KW-0812">Transmembrane</keyword>
<feature type="transmembrane region" description="Helical" evidence="5">
    <location>
        <begin position="81"/>
        <end position="104"/>
    </location>
</feature>
<dbReference type="STRING" id="260084.SAMN02927928_1649"/>
<feature type="transmembrane region" description="Helical" evidence="5">
    <location>
        <begin position="140"/>
        <end position="162"/>
    </location>
</feature>
<evidence type="ECO:0000256" key="3">
    <source>
        <dbReference type="ARBA" id="ARBA00022989"/>
    </source>
</evidence>
<feature type="transmembrane region" description="Helical" evidence="5">
    <location>
        <begin position="335"/>
        <end position="352"/>
    </location>
</feature>
<keyword evidence="8" id="KW-1185">Reference proteome</keyword>
<proteinExistence type="predicted"/>
<feature type="transmembrane region" description="Helical" evidence="5">
    <location>
        <begin position="301"/>
        <end position="323"/>
    </location>
</feature>
<evidence type="ECO:0000256" key="5">
    <source>
        <dbReference type="SAM" id="Phobius"/>
    </source>
</evidence>
<gene>
    <name evidence="7" type="ORF">SAMN02927928_1649</name>
</gene>
<dbReference type="AlphaFoldDB" id="A0A1G4R800"/>
<dbReference type="Proteomes" id="UP000199150">
    <property type="component" value="Unassembled WGS sequence"/>
</dbReference>
<evidence type="ECO:0000256" key="2">
    <source>
        <dbReference type="ARBA" id="ARBA00022692"/>
    </source>
</evidence>
<dbReference type="SUPFAM" id="SSF103473">
    <property type="entry name" value="MFS general substrate transporter"/>
    <property type="match status" value="1"/>
</dbReference>
<protein>
    <submittedName>
        <fullName evidence="7">Drug resistance transporter, EmrB/QacA subfamily</fullName>
    </submittedName>
</protein>
<dbReference type="GO" id="GO:0016020">
    <property type="term" value="C:membrane"/>
    <property type="evidence" value="ECO:0007669"/>
    <property type="project" value="UniProtKB-SubCell"/>
</dbReference>
<dbReference type="InterPro" id="IPR036259">
    <property type="entry name" value="MFS_trans_sf"/>
</dbReference>
<feature type="transmembrane region" description="Helical" evidence="5">
    <location>
        <begin position="364"/>
        <end position="383"/>
    </location>
</feature>
<organism evidence="7 8">
    <name type="scientific">Asticcacaulis taihuensis</name>
    <dbReference type="NCBI Taxonomy" id="260084"/>
    <lineage>
        <taxon>Bacteria</taxon>
        <taxon>Pseudomonadati</taxon>
        <taxon>Pseudomonadota</taxon>
        <taxon>Alphaproteobacteria</taxon>
        <taxon>Caulobacterales</taxon>
        <taxon>Caulobacteraceae</taxon>
        <taxon>Asticcacaulis</taxon>
    </lineage>
</organism>
<evidence type="ECO:0000256" key="4">
    <source>
        <dbReference type="ARBA" id="ARBA00023136"/>
    </source>
</evidence>
<dbReference type="Gene3D" id="1.20.1250.20">
    <property type="entry name" value="MFS general substrate transporter like domains"/>
    <property type="match status" value="1"/>
</dbReference>
<dbReference type="GO" id="GO:0022857">
    <property type="term" value="F:transmembrane transporter activity"/>
    <property type="evidence" value="ECO:0007669"/>
    <property type="project" value="InterPro"/>
</dbReference>
<sequence>MMSPKTGQPRHAALILLTTILASSLSFIDGSVVNVGLPAIGASFAAGAADLQWIINAYLLPLGALLLLGGAAGDRFGRQRLLVVGTALFAVASLACALAPSLFWLLAGRAAQGVGAAILLPNSLAILGSTFSGEAKGRSVGIWAAAGAVMGALGPVLGGWLIDTIGWRSIFLINLPPALGAIGLALVYIRDTACGPQTSALDVPGGLLATGSLGAMTWGLTIGTGPAGWTMAAIMTTVAGAILAGAFLYVEKARGNSAMMPLALFGSRTFAGLTLLTLLLYGALGALMVLVPYVLITAAGYSGTGAGAALLPFAALLAVASPVMGSVAEKTGPRLPLTIGPLLVAAGFALLLRIDEQAGYWTDVFPGILVLAIGMAGAVAPLTTAVLSSVDDAHTGSASGLNSAVARTAGMIATALLGGVLGASGHDLIAGFRVAMSLCAGACILASASAFCLVSTRMANRME</sequence>
<evidence type="ECO:0000256" key="1">
    <source>
        <dbReference type="ARBA" id="ARBA00004141"/>
    </source>
</evidence>
<keyword evidence="4 5" id="KW-0472">Membrane</keyword>
<feature type="domain" description="Major facilitator superfamily (MFS) profile" evidence="6">
    <location>
        <begin position="15"/>
        <end position="458"/>
    </location>
</feature>
<reference evidence="8" key="1">
    <citation type="submission" date="2016-10" db="EMBL/GenBank/DDBJ databases">
        <authorList>
            <person name="Varghese N."/>
            <person name="Submissions S."/>
        </authorList>
    </citation>
    <scope>NUCLEOTIDE SEQUENCE [LARGE SCALE GENOMIC DNA]</scope>
    <source>
        <strain evidence="8">CGMCC 1.3431</strain>
    </source>
</reference>
<dbReference type="CDD" id="cd17321">
    <property type="entry name" value="MFS_MMR_MDR_like"/>
    <property type="match status" value="1"/>
</dbReference>
<dbReference type="PANTHER" id="PTHR42718:SF42">
    <property type="entry name" value="EXPORT PROTEIN"/>
    <property type="match status" value="1"/>
</dbReference>